<keyword evidence="2" id="KW-1185">Reference proteome</keyword>
<dbReference type="EMBL" id="SADE01000003">
    <property type="protein sequence ID" value="RVU35085.1"/>
    <property type="molecule type" value="Genomic_DNA"/>
</dbReference>
<dbReference type="RefSeq" id="WP_127767406.1">
    <property type="nucleotide sequence ID" value="NZ_SADE01000003.1"/>
</dbReference>
<keyword evidence="1" id="KW-0413">Isomerase</keyword>
<reference evidence="2" key="1">
    <citation type="submission" date="2019-01" db="EMBL/GenBank/DDBJ databases">
        <title>Gri0909 isolated from a small marine red alga.</title>
        <authorList>
            <person name="Kim J."/>
            <person name="Jeong S.E."/>
            <person name="Jeon C.O."/>
        </authorList>
    </citation>
    <scope>NUCLEOTIDE SEQUENCE [LARGE SCALE GENOMIC DNA]</scope>
    <source>
        <strain evidence="2">Gri0909</strain>
    </source>
</reference>
<dbReference type="AlphaFoldDB" id="A0A437QKQ6"/>
<accession>A0A437QKQ6</accession>
<gene>
    <name evidence="1" type="ORF">EOI86_19875</name>
</gene>
<organism evidence="1 2">
    <name type="scientific">Hwanghaeella grinnelliae</name>
    <dbReference type="NCBI Taxonomy" id="2500179"/>
    <lineage>
        <taxon>Bacteria</taxon>
        <taxon>Pseudomonadati</taxon>
        <taxon>Pseudomonadota</taxon>
        <taxon>Alphaproteobacteria</taxon>
        <taxon>Rhodospirillales</taxon>
        <taxon>Rhodospirillaceae</taxon>
        <taxon>Hwanghaeella</taxon>
    </lineage>
</organism>
<dbReference type="Gene3D" id="3.20.20.150">
    <property type="entry name" value="Divalent-metal-dependent TIM barrel enzymes"/>
    <property type="match status" value="1"/>
</dbReference>
<dbReference type="InterPro" id="IPR036237">
    <property type="entry name" value="Xyl_isomerase-like_sf"/>
</dbReference>
<comment type="caution">
    <text evidence="1">The sequence shown here is derived from an EMBL/GenBank/DDBJ whole genome shotgun (WGS) entry which is preliminary data.</text>
</comment>
<dbReference type="SUPFAM" id="SSF51658">
    <property type="entry name" value="Xylose isomerase-like"/>
    <property type="match status" value="1"/>
</dbReference>
<evidence type="ECO:0000313" key="2">
    <source>
        <dbReference type="Proteomes" id="UP000287447"/>
    </source>
</evidence>
<proteinExistence type="predicted"/>
<sequence>MQQLEVFQSLWAMELRRPDGFERPVAENFQMVADAGYAGMAIDLGVMNNDEALATRPYFERHGLGCLINAFPKTIEDLRPVLQMSKQFDTRYVNIIGQVMPIKVEDMMPVIRAWIDMAGEEGVPILFETHRNCVTNDLFATLQLIDAIPEMELCADLSHYLVDREFWYPISDEDDALIQRILQRSEAFQGRVANREQVQVQISFPQHQKWFDQFASWWTDGLRSWRDRAAEDAVVNFLCELGPPEYAITGPDGYELSDRWEEALTIKERVEGIWDTLGKA</sequence>
<name>A0A437QKQ6_9PROT</name>
<dbReference type="Proteomes" id="UP000287447">
    <property type="component" value="Unassembled WGS sequence"/>
</dbReference>
<protein>
    <submittedName>
        <fullName evidence="1">Sugar phosphate isomerase/epimerase</fullName>
    </submittedName>
</protein>
<dbReference type="OrthoDB" id="2555274at2"/>
<evidence type="ECO:0000313" key="1">
    <source>
        <dbReference type="EMBL" id="RVU35085.1"/>
    </source>
</evidence>
<dbReference type="GO" id="GO:0016853">
    <property type="term" value="F:isomerase activity"/>
    <property type="evidence" value="ECO:0007669"/>
    <property type="project" value="UniProtKB-KW"/>
</dbReference>